<organism evidence="2 3">
    <name type="scientific">Pleurodeles waltl</name>
    <name type="common">Iberian ribbed newt</name>
    <dbReference type="NCBI Taxonomy" id="8319"/>
    <lineage>
        <taxon>Eukaryota</taxon>
        <taxon>Metazoa</taxon>
        <taxon>Chordata</taxon>
        <taxon>Craniata</taxon>
        <taxon>Vertebrata</taxon>
        <taxon>Euteleostomi</taxon>
        <taxon>Amphibia</taxon>
        <taxon>Batrachia</taxon>
        <taxon>Caudata</taxon>
        <taxon>Salamandroidea</taxon>
        <taxon>Salamandridae</taxon>
        <taxon>Pleurodelinae</taxon>
        <taxon>Pleurodeles</taxon>
    </lineage>
</organism>
<proteinExistence type="predicted"/>
<accession>A0AAV7MBC0</accession>
<keyword evidence="1" id="KW-0175">Coiled coil</keyword>
<evidence type="ECO:0000256" key="1">
    <source>
        <dbReference type="SAM" id="Coils"/>
    </source>
</evidence>
<comment type="caution">
    <text evidence="2">The sequence shown here is derived from an EMBL/GenBank/DDBJ whole genome shotgun (WGS) entry which is preliminary data.</text>
</comment>
<feature type="coiled-coil region" evidence="1">
    <location>
        <begin position="80"/>
        <end position="120"/>
    </location>
</feature>
<reference evidence="2" key="1">
    <citation type="journal article" date="2022" name="bioRxiv">
        <title>Sequencing and chromosome-scale assembly of the giantPleurodeles waltlgenome.</title>
        <authorList>
            <person name="Brown T."/>
            <person name="Elewa A."/>
            <person name="Iarovenko S."/>
            <person name="Subramanian E."/>
            <person name="Araus A.J."/>
            <person name="Petzold A."/>
            <person name="Susuki M."/>
            <person name="Suzuki K.-i.T."/>
            <person name="Hayashi T."/>
            <person name="Toyoda A."/>
            <person name="Oliveira C."/>
            <person name="Osipova E."/>
            <person name="Leigh N.D."/>
            <person name="Simon A."/>
            <person name="Yun M.H."/>
        </authorList>
    </citation>
    <scope>NUCLEOTIDE SEQUENCE</scope>
    <source>
        <strain evidence="2">20211129_DDA</strain>
        <tissue evidence="2">Liver</tissue>
    </source>
</reference>
<dbReference type="EMBL" id="JANPWB010000014">
    <property type="protein sequence ID" value="KAJ1101056.1"/>
    <property type="molecule type" value="Genomic_DNA"/>
</dbReference>
<keyword evidence="3" id="KW-1185">Reference proteome</keyword>
<protein>
    <submittedName>
        <fullName evidence="2">Uncharacterized protein</fullName>
    </submittedName>
</protein>
<gene>
    <name evidence="2" type="ORF">NDU88_006130</name>
</gene>
<sequence>MKAIVCSSQERARQRERREKAIARAGIQATRSCRRLASGPSTPFVTSYWTLVSVRPTSWNTEECTVKLMCTLIKHAKPRMDLQTAKIEELLKETEEMREQEEVKMLLRNMEEKIKKHEEETRMRRVHKFNRDKLDY</sequence>
<evidence type="ECO:0000313" key="3">
    <source>
        <dbReference type="Proteomes" id="UP001066276"/>
    </source>
</evidence>
<name>A0AAV7MBC0_PLEWA</name>
<evidence type="ECO:0000313" key="2">
    <source>
        <dbReference type="EMBL" id="KAJ1101056.1"/>
    </source>
</evidence>
<dbReference type="Proteomes" id="UP001066276">
    <property type="component" value="Chromosome 10"/>
</dbReference>
<dbReference type="AlphaFoldDB" id="A0AAV7MBC0"/>